<evidence type="ECO:0000256" key="4">
    <source>
        <dbReference type="ARBA" id="ARBA00022679"/>
    </source>
</evidence>
<dbReference type="EC" id="2.7.13.3" evidence="2"/>
<dbReference type="OrthoDB" id="9781208at2"/>
<dbReference type="SUPFAM" id="SSF47384">
    <property type="entry name" value="Homodimeric domain of signal transducing histidine kinase"/>
    <property type="match status" value="1"/>
</dbReference>
<dbReference type="GO" id="GO:0000155">
    <property type="term" value="F:phosphorelay sensor kinase activity"/>
    <property type="evidence" value="ECO:0007669"/>
    <property type="project" value="InterPro"/>
</dbReference>
<dbReference type="InterPro" id="IPR050351">
    <property type="entry name" value="BphY/WalK/GraS-like"/>
</dbReference>
<dbReference type="GO" id="GO:0030295">
    <property type="term" value="F:protein kinase activator activity"/>
    <property type="evidence" value="ECO:0007669"/>
    <property type="project" value="TreeGrafter"/>
</dbReference>
<dbReference type="InterPro" id="IPR004358">
    <property type="entry name" value="Sig_transdc_His_kin-like_C"/>
</dbReference>
<evidence type="ECO:0000256" key="8">
    <source>
        <dbReference type="ARBA" id="ARBA00023012"/>
    </source>
</evidence>
<dbReference type="FunFam" id="3.30.565.10:FF:000006">
    <property type="entry name" value="Sensor histidine kinase WalK"/>
    <property type="match status" value="1"/>
</dbReference>
<keyword evidence="5" id="KW-0547">Nucleotide-binding</keyword>
<comment type="catalytic activity">
    <reaction evidence="1">
        <text>ATP + protein L-histidine = ADP + protein N-phospho-L-histidine.</text>
        <dbReference type="EC" id="2.7.13.3"/>
    </reaction>
</comment>
<accession>C6XX24</accession>
<dbReference type="PRINTS" id="PR00344">
    <property type="entry name" value="BCTRLSENSOR"/>
</dbReference>
<evidence type="ECO:0000256" key="6">
    <source>
        <dbReference type="ARBA" id="ARBA00022777"/>
    </source>
</evidence>
<sequence length="400" mass="45256">MTEIITISLENEMDLVLAHKKSMKAAEKLGLTIATQTTFATAVSEVARTVIDYTNNGLLNIYIDGTIPRFNLMAQIIFSSEARLTKSDEGFYYAQKLVPEFEMSTSGTDHLITMRIGLPRFLKLDQLKINLLKAFFEKEEPINAYEQIKHKNSVLHKITGEQEIEIKREREINEKKNEFISIASHEIKTPITVIKAYAQMLKMMRSECSNKANEIIDRLNGQTNKLSYLANQLMDVSKVENGKLQYNFESTKINQFVGEVLSVLKHVYPGNELEWSNCEETEVNLDKLRMEQVLTNLIGNASKYSAPNSAIKITGTVAQEQIIIAVIDKGIGMSAENMERIFEKFYRNKEITDSHPGLGMGLYITSKIINDHGGKIWVESEQGKGSAFHFTIPLFTPAKN</sequence>
<dbReference type="InterPro" id="IPR005467">
    <property type="entry name" value="His_kinase_dom"/>
</dbReference>
<dbReference type="CDD" id="cd00082">
    <property type="entry name" value="HisKA"/>
    <property type="match status" value="1"/>
</dbReference>
<dbReference type="Pfam" id="PF02518">
    <property type="entry name" value="HATPase_c"/>
    <property type="match status" value="1"/>
</dbReference>
<keyword evidence="3" id="KW-0597">Phosphoprotein</keyword>
<keyword evidence="4" id="KW-0808">Transferase</keyword>
<evidence type="ECO:0000256" key="5">
    <source>
        <dbReference type="ARBA" id="ARBA00022741"/>
    </source>
</evidence>
<gene>
    <name evidence="10" type="ordered locus">Phep_2114</name>
</gene>
<keyword evidence="7 10" id="KW-0067">ATP-binding</keyword>
<dbReference type="SMART" id="SM00388">
    <property type="entry name" value="HisKA"/>
    <property type="match status" value="1"/>
</dbReference>
<feature type="domain" description="Histidine kinase" evidence="9">
    <location>
        <begin position="182"/>
        <end position="396"/>
    </location>
</feature>
<evidence type="ECO:0000256" key="1">
    <source>
        <dbReference type="ARBA" id="ARBA00000085"/>
    </source>
</evidence>
<dbReference type="Gene3D" id="1.10.287.130">
    <property type="match status" value="1"/>
</dbReference>
<keyword evidence="6" id="KW-0418">Kinase</keyword>
<evidence type="ECO:0000259" key="9">
    <source>
        <dbReference type="PROSITE" id="PS50109"/>
    </source>
</evidence>
<dbReference type="InterPro" id="IPR003661">
    <property type="entry name" value="HisK_dim/P_dom"/>
</dbReference>
<evidence type="ECO:0000256" key="2">
    <source>
        <dbReference type="ARBA" id="ARBA00012438"/>
    </source>
</evidence>
<dbReference type="InterPro" id="IPR036890">
    <property type="entry name" value="HATPase_C_sf"/>
</dbReference>
<dbReference type="GO" id="GO:0007234">
    <property type="term" value="P:osmosensory signaling via phosphorelay pathway"/>
    <property type="evidence" value="ECO:0007669"/>
    <property type="project" value="TreeGrafter"/>
</dbReference>
<dbReference type="PROSITE" id="PS50109">
    <property type="entry name" value="HIS_KIN"/>
    <property type="match status" value="1"/>
</dbReference>
<keyword evidence="8" id="KW-0902">Two-component regulatory system</keyword>
<dbReference type="AlphaFoldDB" id="C6XX24"/>
<reference evidence="10 11" key="1">
    <citation type="journal article" date="2009" name="Stand. Genomic Sci.">
        <title>Complete genome sequence of Pedobacter heparinus type strain (HIM 762-3).</title>
        <authorList>
            <person name="Han C."/>
            <person name="Spring S."/>
            <person name="Lapidus A."/>
            <person name="Del Rio T.G."/>
            <person name="Tice H."/>
            <person name="Copeland A."/>
            <person name="Cheng J.F."/>
            <person name="Lucas S."/>
            <person name="Chen F."/>
            <person name="Nolan M."/>
            <person name="Bruce D."/>
            <person name="Goodwin L."/>
            <person name="Pitluck S."/>
            <person name="Ivanova N."/>
            <person name="Mavromatis K."/>
            <person name="Mikhailova N."/>
            <person name="Pati A."/>
            <person name="Chen A."/>
            <person name="Palaniappan K."/>
            <person name="Land M."/>
            <person name="Hauser L."/>
            <person name="Chang Y.J."/>
            <person name="Jeffries C.C."/>
            <person name="Saunders E."/>
            <person name="Chertkov O."/>
            <person name="Brettin T."/>
            <person name="Goker M."/>
            <person name="Rohde M."/>
            <person name="Bristow J."/>
            <person name="Eisen J.A."/>
            <person name="Markowitz V."/>
            <person name="Hugenholtz P."/>
            <person name="Kyrpides N.C."/>
            <person name="Klenk H.P."/>
            <person name="Detter J.C."/>
        </authorList>
    </citation>
    <scope>NUCLEOTIDE SEQUENCE [LARGE SCALE GENOMIC DNA]</scope>
    <source>
        <strain evidence="11">ATCC 13125 / DSM 2366 / CIP 104194 / JCM 7457 / NBRC 12017 / NCIMB 9290 / NRRL B-14731 / HIM 762-3</strain>
    </source>
</reference>
<organism evidence="10 11">
    <name type="scientific">Pedobacter heparinus (strain ATCC 13125 / DSM 2366 / CIP 104194 / JCM 7457 / NBRC 12017 / NCIMB 9290 / NRRL B-14731 / HIM 762-3)</name>
    <dbReference type="NCBI Taxonomy" id="485917"/>
    <lineage>
        <taxon>Bacteria</taxon>
        <taxon>Pseudomonadati</taxon>
        <taxon>Bacteroidota</taxon>
        <taxon>Sphingobacteriia</taxon>
        <taxon>Sphingobacteriales</taxon>
        <taxon>Sphingobacteriaceae</taxon>
        <taxon>Pedobacter</taxon>
    </lineage>
</organism>
<protein>
    <recommendedName>
        <fullName evidence="2">histidine kinase</fullName>
        <ecNumber evidence="2">2.7.13.3</ecNumber>
    </recommendedName>
</protein>
<dbReference type="GO" id="GO:0000156">
    <property type="term" value="F:phosphorelay response regulator activity"/>
    <property type="evidence" value="ECO:0007669"/>
    <property type="project" value="TreeGrafter"/>
</dbReference>
<dbReference type="SMART" id="SM00387">
    <property type="entry name" value="HATPase_c"/>
    <property type="match status" value="1"/>
</dbReference>
<dbReference type="InterPro" id="IPR003594">
    <property type="entry name" value="HATPase_dom"/>
</dbReference>
<proteinExistence type="predicted"/>
<dbReference type="RefSeq" id="WP_015807931.1">
    <property type="nucleotide sequence ID" value="NC_013061.1"/>
</dbReference>
<dbReference type="Pfam" id="PF00512">
    <property type="entry name" value="HisKA"/>
    <property type="match status" value="1"/>
</dbReference>
<dbReference type="KEGG" id="phe:Phep_2114"/>
<dbReference type="STRING" id="485917.Phep_2114"/>
<dbReference type="eggNOG" id="COG2205">
    <property type="taxonomic scope" value="Bacteria"/>
</dbReference>
<dbReference type="Proteomes" id="UP000000852">
    <property type="component" value="Chromosome"/>
</dbReference>
<dbReference type="SUPFAM" id="SSF55874">
    <property type="entry name" value="ATPase domain of HSP90 chaperone/DNA topoisomerase II/histidine kinase"/>
    <property type="match status" value="1"/>
</dbReference>
<dbReference type="CDD" id="cd00075">
    <property type="entry name" value="HATPase"/>
    <property type="match status" value="1"/>
</dbReference>
<dbReference type="Gene3D" id="3.30.565.10">
    <property type="entry name" value="Histidine kinase-like ATPase, C-terminal domain"/>
    <property type="match status" value="1"/>
</dbReference>
<name>C6XX24_PEDHD</name>
<evidence type="ECO:0000313" key="10">
    <source>
        <dbReference type="EMBL" id="ACU04318.1"/>
    </source>
</evidence>
<evidence type="ECO:0000256" key="7">
    <source>
        <dbReference type="ARBA" id="ARBA00022840"/>
    </source>
</evidence>
<evidence type="ECO:0000256" key="3">
    <source>
        <dbReference type="ARBA" id="ARBA00022553"/>
    </source>
</evidence>
<dbReference type="GO" id="GO:0005524">
    <property type="term" value="F:ATP binding"/>
    <property type="evidence" value="ECO:0007669"/>
    <property type="project" value="UniProtKB-KW"/>
</dbReference>
<dbReference type="PANTHER" id="PTHR42878">
    <property type="entry name" value="TWO-COMPONENT HISTIDINE KINASE"/>
    <property type="match status" value="1"/>
</dbReference>
<dbReference type="PANTHER" id="PTHR42878:SF7">
    <property type="entry name" value="SENSOR HISTIDINE KINASE GLRK"/>
    <property type="match status" value="1"/>
</dbReference>
<dbReference type="EMBL" id="CP001681">
    <property type="protein sequence ID" value="ACU04318.1"/>
    <property type="molecule type" value="Genomic_DNA"/>
</dbReference>
<dbReference type="InterPro" id="IPR036097">
    <property type="entry name" value="HisK_dim/P_sf"/>
</dbReference>
<dbReference type="HOGENOM" id="CLU_688517_0_0_10"/>
<keyword evidence="11" id="KW-1185">Reference proteome</keyword>
<evidence type="ECO:0000313" key="11">
    <source>
        <dbReference type="Proteomes" id="UP000000852"/>
    </source>
</evidence>